<evidence type="ECO:0000313" key="1">
    <source>
        <dbReference type="EMBL" id="WOQ68769.1"/>
    </source>
</evidence>
<sequence length="168" mass="18174">MTRPSRGGAPYVLLDSTRSLDRLASMVASASGTAAEPRHAHIADDYFSRQRTPSSALPDPEPLLLNLARGVLEVLAGAREADQFARWLAEDAYRKLVIRSNLAARARSARGVRAARPHHTILALRQMSPADGVVEAVVVIAGPHRTRAIAIRLEGMDGRWRAASLALL</sequence>
<dbReference type="InterPro" id="IPR045596">
    <property type="entry name" value="DUF6459"/>
</dbReference>
<accession>A0AAU0MEY1</accession>
<dbReference type="EMBL" id="CP137080">
    <property type="protein sequence ID" value="WOQ68769.1"/>
    <property type="molecule type" value="Genomic_DNA"/>
</dbReference>
<evidence type="ECO:0000313" key="2">
    <source>
        <dbReference type="Proteomes" id="UP001329313"/>
    </source>
</evidence>
<dbReference type="AlphaFoldDB" id="A0AAU0MEY1"/>
<dbReference type="KEGG" id="mliy:RYJ27_08600"/>
<gene>
    <name evidence="1" type="ORF">RYJ27_08600</name>
</gene>
<protein>
    <submittedName>
        <fullName evidence="1">Rv3235 family protein</fullName>
    </submittedName>
</protein>
<dbReference type="Proteomes" id="UP001329313">
    <property type="component" value="Chromosome"/>
</dbReference>
<organism evidence="1 2">
    <name type="scientific">Microbacterium limosum</name>
    <dbReference type="NCBI Taxonomy" id="3079935"/>
    <lineage>
        <taxon>Bacteria</taxon>
        <taxon>Bacillati</taxon>
        <taxon>Actinomycetota</taxon>
        <taxon>Actinomycetes</taxon>
        <taxon>Micrococcales</taxon>
        <taxon>Microbacteriaceae</taxon>
        <taxon>Microbacterium</taxon>
    </lineage>
</organism>
<name>A0AAU0MEY1_9MICO</name>
<proteinExistence type="predicted"/>
<dbReference type="Pfam" id="PF20060">
    <property type="entry name" value="DUF6459"/>
    <property type="match status" value="1"/>
</dbReference>
<keyword evidence="2" id="KW-1185">Reference proteome</keyword>
<reference evidence="1 2" key="1">
    <citation type="submission" date="2023-10" db="EMBL/GenBank/DDBJ databases">
        <title>Y20.</title>
        <authorList>
            <person name="Zhang G."/>
            <person name="Ding Y."/>
        </authorList>
    </citation>
    <scope>NUCLEOTIDE SEQUENCE [LARGE SCALE GENOMIC DNA]</scope>
    <source>
        <strain evidence="1 2">Y20</strain>
    </source>
</reference>